<comment type="caution">
    <text evidence="5">The sequence shown here is derived from an EMBL/GenBank/DDBJ whole genome shotgun (WGS) entry which is preliminary data.</text>
</comment>
<dbReference type="PROSITE" id="PS50885">
    <property type="entry name" value="HAMP"/>
    <property type="match status" value="1"/>
</dbReference>
<dbReference type="RefSeq" id="WP_130481338.1">
    <property type="nucleotide sequence ID" value="NZ_SGWV01000008.1"/>
</dbReference>
<dbReference type="InterPro" id="IPR001633">
    <property type="entry name" value="EAL_dom"/>
</dbReference>
<organism evidence="5 6">
    <name type="scientific">Sphaerotilus mobilis</name>
    <dbReference type="NCBI Taxonomy" id="47994"/>
    <lineage>
        <taxon>Bacteria</taxon>
        <taxon>Pseudomonadati</taxon>
        <taxon>Pseudomonadota</taxon>
        <taxon>Betaproteobacteria</taxon>
        <taxon>Burkholderiales</taxon>
        <taxon>Sphaerotilaceae</taxon>
        <taxon>Sphaerotilus</taxon>
    </lineage>
</organism>
<dbReference type="SUPFAM" id="SSF141868">
    <property type="entry name" value="EAL domain-like"/>
    <property type="match status" value="1"/>
</dbReference>
<name>A0A4Q7LT49_9BURK</name>
<dbReference type="Pfam" id="PF00563">
    <property type="entry name" value="EAL"/>
    <property type="match status" value="1"/>
</dbReference>
<dbReference type="Pfam" id="PF00990">
    <property type="entry name" value="GGDEF"/>
    <property type="match status" value="2"/>
</dbReference>
<feature type="transmembrane region" description="Helical" evidence="1">
    <location>
        <begin position="40"/>
        <end position="61"/>
    </location>
</feature>
<keyword evidence="1" id="KW-0812">Transmembrane</keyword>
<keyword evidence="1" id="KW-1133">Transmembrane helix</keyword>
<dbReference type="InterPro" id="IPR052155">
    <property type="entry name" value="Biofilm_reg_signaling"/>
</dbReference>
<dbReference type="SUPFAM" id="SSF158472">
    <property type="entry name" value="HAMP domain-like"/>
    <property type="match status" value="1"/>
</dbReference>
<dbReference type="CDD" id="cd01948">
    <property type="entry name" value="EAL"/>
    <property type="match status" value="1"/>
</dbReference>
<dbReference type="GO" id="GO:0007165">
    <property type="term" value="P:signal transduction"/>
    <property type="evidence" value="ECO:0007669"/>
    <property type="project" value="InterPro"/>
</dbReference>
<dbReference type="EMBL" id="SGWV01000008">
    <property type="protein sequence ID" value="RZS56919.1"/>
    <property type="molecule type" value="Genomic_DNA"/>
</dbReference>
<dbReference type="AlphaFoldDB" id="A0A4Q7LT49"/>
<accession>A0A4Q7LT49</accession>
<reference evidence="5 6" key="1">
    <citation type="submission" date="2019-02" db="EMBL/GenBank/DDBJ databases">
        <title>Genomic Encyclopedia of Type Strains, Phase IV (KMG-IV): sequencing the most valuable type-strain genomes for metagenomic binning, comparative biology and taxonomic classification.</title>
        <authorList>
            <person name="Goeker M."/>
        </authorList>
    </citation>
    <scope>NUCLEOTIDE SEQUENCE [LARGE SCALE GENOMIC DNA]</scope>
    <source>
        <strain evidence="5 6">DSM 10617</strain>
    </source>
</reference>
<evidence type="ECO:0000256" key="1">
    <source>
        <dbReference type="SAM" id="Phobius"/>
    </source>
</evidence>
<dbReference type="SUPFAM" id="SSF55073">
    <property type="entry name" value="Nucleotide cyclase"/>
    <property type="match status" value="1"/>
</dbReference>
<dbReference type="PANTHER" id="PTHR44757">
    <property type="entry name" value="DIGUANYLATE CYCLASE DGCP"/>
    <property type="match status" value="1"/>
</dbReference>
<keyword evidence="6" id="KW-1185">Reference proteome</keyword>
<dbReference type="Gene3D" id="3.20.20.450">
    <property type="entry name" value="EAL domain"/>
    <property type="match status" value="1"/>
</dbReference>
<protein>
    <submittedName>
        <fullName evidence="5">Diguanylate cyclase/phosphodiesterase</fullName>
    </submittedName>
</protein>
<dbReference type="SMART" id="SM00267">
    <property type="entry name" value="GGDEF"/>
    <property type="match status" value="1"/>
</dbReference>
<dbReference type="Proteomes" id="UP000293433">
    <property type="component" value="Unassembled WGS sequence"/>
</dbReference>
<dbReference type="PANTHER" id="PTHR44757:SF2">
    <property type="entry name" value="BIOFILM ARCHITECTURE MAINTENANCE PROTEIN MBAA"/>
    <property type="match status" value="1"/>
</dbReference>
<dbReference type="InterPro" id="IPR003660">
    <property type="entry name" value="HAMP_dom"/>
</dbReference>
<proteinExistence type="predicted"/>
<dbReference type="PROSITE" id="PS50883">
    <property type="entry name" value="EAL"/>
    <property type="match status" value="1"/>
</dbReference>
<evidence type="ECO:0000313" key="5">
    <source>
        <dbReference type="EMBL" id="RZS56919.1"/>
    </source>
</evidence>
<feature type="domain" description="HAMP" evidence="3">
    <location>
        <begin position="62"/>
        <end position="114"/>
    </location>
</feature>
<dbReference type="InterPro" id="IPR029787">
    <property type="entry name" value="Nucleotide_cyclase"/>
</dbReference>
<feature type="domain" description="GGDEF" evidence="4">
    <location>
        <begin position="150"/>
        <end position="305"/>
    </location>
</feature>
<evidence type="ECO:0000259" key="2">
    <source>
        <dbReference type="PROSITE" id="PS50883"/>
    </source>
</evidence>
<dbReference type="InterPro" id="IPR035919">
    <property type="entry name" value="EAL_sf"/>
</dbReference>
<dbReference type="SMART" id="SM00052">
    <property type="entry name" value="EAL"/>
    <property type="match status" value="1"/>
</dbReference>
<evidence type="ECO:0000313" key="6">
    <source>
        <dbReference type="Proteomes" id="UP000293433"/>
    </source>
</evidence>
<dbReference type="OrthoDB" id="9813903at2"/>
<dbReference type="NCBIfam" id="TIGR00254">
    <property type="entry name" value="GGDEF"/>
    <property type="match status" value="2"/>
</dbReference>
<keyword evidence="1" id="KW-0472">Membrane</keyword>
<evidence type="ECO:0000259" key="4">
    <source>
        <dbReference type="PROSITE" id="PS50887"/>
    </source>
</evidence>
<dbReference type="GO" id="GO:0016020">
    <property type="term" value="C:membrane"/>
    <property type="evidence" value="ECO:0007669"/>
    <property type="project" value="InterPro"/>
</dbReference>
<dbReference type="SMART" id="SM00304">
    <property type="entry name" value="HAMP"/>
    <property type="match status" value="1"/>
</dbReference>
<dbReference type="InterPro" id="IPR043128">
    <property type="entry name" value="Rev_trsase/Diguanyl_cyclase"/>
</dbReference>
<dbReference type="CDD" id="cd01949">
    <property type="entry name" value="GGDEF"/>
    <property type="match status" value="1"/>
</dbReference>
<dbReference type="Pfam" id="PF00672">
    <property type="entry name" value="HAMP"/>
    <property type="match status" value="1"/>
</dbReference>
<dbReference type="Gene3D" id="6.10.340.10">
    <property type="match status" value="1"/>
</dbReference>
<gene>
    <name evidence="5" type="ORF">EV685_1475</name>
</gene>
<sequence length="576" mass="63015">MHGRGLNSIRWRFTLASIILTLAGVTLRDAGLDPDWRPDAAWLLTLALLTLAIAAATFWMASRLTGLIASLKRSTDAIAAGDFDAPVDVDCACEVGGLAHSFRQMTSRLNANILRMNALAHVDAITGLPNRSVIDHLLRYALDSEREGRFRAAIVFIDLDGFKRINDTLGHAGGDQLLRLASQRILERGLQRTHATLDTCMDPFGNPCERLPEDIVFARFAGDEFVAVLPGQTDRTRLAGVGEAIIEALREPFHIKNQDVVVGASIGIAIAPDDTDCAEELLTFADLAMYSSKQAGKARCMFFDKKIRETLVARARVEADLRLALQRDELLLHFQPKVDTQTLEIGCVEALVRWQHPMRGLLMPADFIDVAEQSGLMSPLGQQVMVLALAQCRRWLDQGIERPVAVNVSPSQFVEPDFVPGLLKLLSQSGVPARLLSIEITESIAMTDFEMNVLRLGSLRAAGVRVAIDDFGIGYSNLSQLARLPMDELKIDRSLIAAIGRSEKSEAIIRAILSMARALGYRSIAEGIETAEQLAFLRDLGCDALQGYLFGRPMPAAQIEDWAAARRAGLQVAVTA</sequence>
<evidence type="ECO:0000259" key="3">
    <source>
        <dbReference type="PROSITE" id="PS50885"/>
    </source>
</evidence>
<dbReference type="CDD" id="cd06225">
    <property type="entry name" value="HAMP"/>
    <property type="match status" value="1"/>
</dbReference>
<feature type="domain" description="EAL" evidence="2">
    <location>
        <begin position="314"/>
        <end position="567"/>
    </location>
</feature>
<dbReference type="InterPro" id="IPR000160">
    <property type="entry name" value="GGDEF_dom"/>
</dbReference>
<dbReference type="PROSITE" id="PS50887">
    <property type="entry name" value="GGDEF"/>
    <property type="match status" value="1"/>
</dbReference>
<dbReference type="Gene3D" id="3.30.70.270">
    <property type="match status" value="1"/>
</dbReference>